<proteinExistence type="predicted"/>
<evidence type="ECO:0000313" key="2">
    <source>
        <dbReference type="Proteomes" id="UP001327957"/>
    </source>
</evidence>
<keyword evidence="2" id="KW-1185">Reference proteome</keyword>
<reference evidence="1 2" key="1">
    <citation type="submission" date="2023-04" db="EMBL/GenBank/DDBJ databases">
        <title>Colletotrichum tabacum stain YC1 causing leaf anthracnose on Nicotiana tabacum(L.) cv.</title>
        <authorList>
            <person name="Ji Z."/>
            <person name="Wang M."/>
            <person name="Zhang J."/>
            <person name="Wang N."/>
            <person name="Zhou Z."/>
        </authorList>
    </citation>
    <scope>NUCLEOTIDE SEQUENCE [LARGE SCALE GENOMIC DNA]</scope>
    <source>
        <strain evidence="1 2">YC1</strain>
    </source>
</reference>
<dbReference type="EMBL" id="JASAOK010000053">
    <property type="protein sequence ID" value="KAK6207956.1"/>
    <property type="molecule type" value="Genomic_DNA"/>
</dbReference>
<evidence type="ECO:0000313" key="1">
    <source>
        <dbReference type="EMBL" id="KAK6207956.1"/>
    </source>
</evidence>
<name>A0AAV9SVU3_9PEZI</name>
<gene>
    <name evidence="1" type="ORF">QIS74_13037</name>
</gene>
<dbReference type="AlphaFoldDB" id="A0AAV9SVU3"/>
<dbReference type="Proteomes" id="UP001327957">
    <property type="component" value="Unassembled WGS sequence"/>
</dbReference>
<accession>A0AAV9SVU3</accession>
<comment type="caution">
    <text evidence="1">The sequence shown here is derived from an EMBL/GenBank/DDBJ whole genome shotgun (WGS) entry which is preliminary data.</text>
</comment>
<protein>
    <submittedName>
        <fullName evidence="1">Uncharacterized protein</fullName>
    </submittedName>
</protein>
<sequence>MSRQAARPSLPSPQQHNTNETHSLVCLAHLRAVFHTDLKYDRDPSQLAATVRDFRFRADKNASHLLLSSVENCLDFLEEPANTGFTYYVRQNASLWGLSSVIWAFESAVFLNGLVERAKHLVAMAWSSVHDDVDLPDEVESDSLTRLTLGFWGRLLGALEAKPFALRLGAALDVLASFHDLPQRA</sequence>
<organism evidence="1 2">
    <name type="scientific">Colletotrichum tabaci</name>
    <dbReference type="NCBI Taxonomy" id="1209068"/>
    <lineage>
        <taxon>Eukaryota</taxon>
        <taxon>Fungi</taxon>
        <taxon>Dikarya</taxon>
        <taxon>Ascomycota</taxon>
        <taxon>Pezizomycotina</taxon>
        <taxon>Sordariomycetes</taxon>
        <taxon>Hypocreomycetidae</taxon>
        <taxon>Glomerellales</taxon>
        <taxon>Glomerellaceae</taxon>
        <taxon>Colletotrichum</taxon>
        <taxon>Colletotrichum destructivum species complex</taxon>
    </lineage>
</organism>